<dbReference type="OrthoDB" id="14337at10239"/>
<protein>
    <submittedName>
        <fullName evidence="1">Uncharacterized protein</fullName>
    </submittedName>
</protein>
<organism evidence="1 2">
    <name type="scientific">Vibrio phage VP4B</name>
    <dbReference type="NCBI Taxonomy" id="1262540"/>
    <lineage>
        <taxon>Viruses</taxon>
        <taxon>Duplodnaviria</taxon>
        <taxon>Heunggongvirae</taxon>
        <taxon>Uroviricota</taxon>
        <taxon>Caudoviricetes</taxon>
        <taxon>Chimalliviridae</taxon>
        <taxon>Gorgonvirinae</taxon>
        <taxon>Tidunavirus</taxon>
        <taxon>Tidunavirus VP4B</taxon>
    </lineage>
</organism>
<evidence type="ECO:0000313" key="1">
    <source>
        <dbReference type="EMBL" id="AGB07279.1"/>
    </source>
</evidence>
<sequence length="840" mass="94224">MKVINGGIPGKPEVPVEIGNVYNQLALINIKRSEQLRQTDLKVNEIVTRIHEQQERDYGNLERQLKHHFESPGLKHGENLHTLGLQMVNDFPFGTVDDVVVNKDWHTYLNPESLSDALQQWRYADDDRVLARGNVFYTKNDLRLDALFDSRGIIPDDLVEGWYDVSPVTYYGGVLAPLNTKPDTTGLAILPYIQNHTSTVGVSLGTTTKEVVVYGWGSGTVKDETRGEYYLLDDYHRDTALSFTDLGDEGDLIHDAVWLGVDGDFTTGYAATCYAHAEGITVGLGKVSYGSTMSLDSTYLYQLDDETLGNKLITLQWDEWFTGKTVTLDHEQPKVYGGVETLSDDAQLMLFVMVHLIVDGESGLYVFRWLGDRGDNQCLLKLVESPVTGKLDPLPDNHPFHPVYGRGVFKPTGGHISARHYGNRTFFLEHQHDFTTMHSFLEQRGNLISHPITTEQRVVTHRHYSPLGADLGRMLLTNDHTVINAQQHVDGDWSHYLCHYDGPVGVKHTTFNFNHPKTVCPMAERTTLSREFVNTLQSDGKVGLTGTVWSNKNHYQGILDARGKVGGPIYGKPVAIAEEDLTRFKGEHQEWLDFRGGLGYTALVVFNNGGKLEGLEIRTDHYQYIDVAYLEVKLNVAGEYRLTRLGDRVIVVESSEQIDLVSNTRRWLVTDYYAHYRDGECHVMIQNPYQHRPAIVELRLRNEKVETLSTYIPVPDVTGVVDYAPVIMTLDGPCKPDQANPVSGEYTNHYGLRTHRYAGNVQGAGYLVIERGTQLVVNGDPFDIPPGLVARVTPNKKQYVYLALVNGVVETLVSSNPLTRGQLYAVVESDGTVDLKITEM</sequence>
<proteinExistence type="predicted"/>
<accession>V9LZL2</accession>
<dbReference type="Proteomes" id="UP000272155">
    <property type="component" value="Segment"/>
</dbReference>
<dbReference type="EMBL" id="KC131130">
    <property type="protein sequence ID" value="AGB07279.1"/>
    <property type="molecule type" value="Genomic_DNA"/>
</dbReference>
<name>V9LZL2_9CAUD</name>
<keyword evidence="2" id="KW-1185">Reference proteome</keyword>
<evidence type="ECO:0000313" key="2">
    <source>
        <dbReference type="Proteomes" id="UP000272155"/>
    </source>
</evidence>
<dbReference type="KEGG" id="vg:40103041"/>
<dbReference type="GeneID" id="40103041"/>
<dbReference type="RefSeq" id="YP_009626141.1">
    <property type="nucleotide sequence ID" value="NC_042136.1"/>
</dbReference>
<reference evidence="1 2" key="1">
    <citation type="submission" date="2012-11" db="EMBL/GenBank/DDBJ databases">
        <title>Complete genome sequence of a novel phiKZ-like Vibrio phage.</title>
        <authorList>
            <person name="Luo Z."/>
            <person name="Yu Y."/>
        </authorList>
    </citation>
    <scope>NUCLEOTIDE SEQUENCE [LARGE SCALE GENOMIC DNA]</scope>
</reference>